<keyword evidence="3 5" id="KW-0863">Zinc-finger</keyword>
<dbReference type="EMBL" id="LJIJ01000018">
    <property type="protein sequence ID" value="ODN05661.1"/>
    <property type="molecule type" value="Genomic_DNA"/>
</dbReference>
<evidence type="ECO:0000256" key="1">
    <source>
        <dbReference type="ARBA" id="ARBA00022723"/>
    </source>
</evidence>
<feature type="compositionally biased region" description="Acidic residues" evidence="6">
    <location>
        <begin position="211"/>
        <end position="233"/>
    </location>
</feature>
<organism evidence="8 9">
    <name type="scientific">Orchesella cincta</name>
    <name type="common">Springtail</name>
    <name type="synonym">Podura cincta</name>
    <dbReference type="NCBI Taxonomy" id="48709"/>
    <lineage>
        <taxon>Eukaryota</taxon>
        <taxon>Metazoa</taxon>
        <taxon>Ecdysozoa</taxon>
        <taxon>Arthropoda</taxon>
        <taxon>Hexapoda</taxon>
        <taxon>Collembola</taxon>
        <taxon>Entomobryomorpha</taxon>
        <taxon>Entomobryoidea</taxon>
        <taxon>Orchesellidae</taxon>
        <taxon>Orchesellinae</taxon>
        <taxon>Orchesella</taxon>
    </lineage>
</organism>
<feature type="domain" description="C2H2-type" evidence="7">
    <location>
        <begin position="546"/>
        <end position="573"/>
    </location>
</feature>
<evidence type="ECO:0000256" key="5">
    <source>
        <dbReference type="PROSITE-ProRule" id="PRU00042"/>
    </source>
</evidence>
<feature type="region of interest" description="Disordered" evidence="6">
    <location>
        <begin position="517"/>
        <end position="536"/>
    </location>
</feature>
<evidence type="ECO:0000313" key="9">
    <source>
        <dbReference type="Proteomes" id="UP000094527"/>
    </source>
</evidence>
<dbReference type="SUPFAM" id="SSF57667">
    <property type="entry name" value="beta-beta-alpha zinc fingers"/>
    <property type="match status" value="4"/>
</dbReference>
<accession>A0A1D2NK91</accession>
<evidence type="ECO:0000259" key="7">
    <source>
        <dbReference type="PROSITE" id="PS50157"/>
    </source>
</evidence>
<feature type="domain" description="C2H2-type" evidence="7">
    <location>
        <begin position="409"/>
        <end position="436"/>
    </location>
</feature>
<dbReference type="Proteomes" id="UP000094527">
    <property type="component" value="Unassembled WGS sequence"/>
</dbReference>
<feature type="compositionally biased region" description="Polar residues" evidence="6">
    <location>
        <begin position="246"/>
        <end position="259"/>
    </location>
</feature>
<dbReference type="Pfam" id="PF00096">
    <property type="entry name" value="zf-C2H2"/>
    <property type="match status" value="2"/>
</dbReference>
<dbReference type="SMART" id="SM00355">
    <property type="entry name" value="ZnF_C2H2"/>
    <property type="match status" value="12"/>
</dbReference>
<dbReference type="PROSITE" id="PS00028">
    <property type="entry name" value="ZINC_FINGER_C2H2_1"/>
    <property type="match status" value="8"/>
</dbReference>
<dbReference type="PANTHER" id="PTHR24379:SF121">
    <property type="entry name" value="C2H2-TYPE DOMAIN-CONTAINING PROTEIN"/>
    <property type="match status" value="1"/>
</dbReference>
<evidence type="ECO:0000256" key="2">
    <source>
        <dbReference type="ARBA" id="ARBA00022737"/>
    </source>
</evidence>
<evidence type="ECO:0000256" key="3">
    <source>
        <dbReference type="ARBA" id="ARBA00022771"/>
    </source>
</evidence>
<dbReference type="PANTHER" id="PTHR24379">
    <property type="entry name" value="KRAB AND ZINC FINGER DOMAIN-CONTAINING"/>
    <property type="match status" value="1"/>
</dbReference>
<comment type="caution">
    <text evidence="8">The sequence shown here is derived from an EMBL/GenBank/DDBJ whole genome shotgun (WGS) entry which is preliminary data.</text>
</comment>
<feature type="domain" description="C2H2-type" evidence="7">
    <location>
        <begin position="573"/>
        <end position="601"/>
    </location>
</feature>
<feature type="domain" description="C2H2-type" evidence="7">
    <location>
        <begin position="628"/>
        <end position="655"/>
    </location>
</feature>
<dbReference type="PROSITE" id="PS50157">
    <property type="entry name" value="ZINC_FINGER_C2H2_2"/>
    <property type="match status" value="5"/>
</dbReference>
<keyword evidence="4" id="KW-0862">Zinc</keyword>
<gene>
    <name evidence="8" type="ORF">Ocin01_00980</name>
</gene>
<keyword evidence="9" id="KW-1185">Reference proteome</keyword>
<sequence>MQLLSKVKELGEKVTQSKKSVSSKLAVGLLKQICVQTNMSNYLVVDQLRRKIIEKCSSKAQKMLPTIVLKRHVPDLTVTIALVSLIVLFSLIHGWNLQEISDNYLAVSEVPDCKEIPKSSPTISCSESNIPDESKALCVPDNMSLKRTRTRGKTSRRSSHISYQNFIPSEHIKTEGFNATKDEFVVAEEELVDHLADDYLENQGDIHFGDDDPEWMPEGCEDFQPDPEDDDEFPKEKKFKADDKPSSSNSPPEVEQTITQRRRGRPPKGSQIEREAINDPSKRCQWCNLNFKTQFLLCDHIATVHENIENPFECQTCHKLYDGFKDLEDHLMGDHEDLGDSPFFCWFCDRSYCTQQLCDIHRRFHHFTQHQQLFCDDDECQVEFACAKDQNEHLKRHLTPEQSPEEHIFICKKCGRGFLSKYRLQLHELTHWSKNSDGFFKCDLCWASYRNTSVLMNHYNRIHLGENKLTLYRCQTRHCLLYEITQKELDTHEGRHELSKAVIAAKQVISQKYKCKKKKKKKASANEETDNDNTTHQRKRKKTFSFFCEECGLEFKVRNKLERHKFVHGEPQFPCGICKKKYRRQDHLDIHIIRIHSKANLLICDLCGKACPTPSELRYHVLEHEQRYQCHFCPRRFSRRTILTGHERTHTGEKLQCEWCPVAKSCLYDIKKHVRKCHPDEYKIHYSDGARTQLRYKIMKENAAKVASDKRDQLTLSDKANPVAFQSQSDESQQQPESNDDNSNNSNTDNVDEELLNLDNS</sequence>
<evidence type="ECO:0000256" key="4">
    <source>
        <dbReference type="ARBA" id="ARBA00022833"/>
    </source>
</evidence>
<dbReference type="AlphaFoldDB" id="A0A1D2NK91"/>
<feature type="region of interest" description="Disordered" evidence="6">
    <location>
        <begin position="202"/>
        <end position="275"/>
    </location>
</feature>
<dbReference type="InterPro" id="IPR036236">
    <property type="entry name" value="Znf_C2H2_sf"/>
</dbReference>
<reference evidence="8 9" key="1">
    <citation type="journal article" date="2016" name="Genome Biol. Evol.">
        <title>Gene Family Evolution Reflects Adaptation to Soil Environmental Stressors in the Genome of the Collembolan Orchesella cincta.</title>
        <authorList>
            <person name="Faddeeva-Vakhrusheva A."/>
            <person name="Derks M.F."/>
            <person name="Anvar S.Y."/>
            <person name="Agamennone V."/>
            <person name="Suring W."/>
            <person name="Smit S."/>
            <person name="van Straalen N.M."/>
            <person name="Roelofs D."/>
        </authorList>
    </citation>
    <scope>NUCLEOTIDE SEQUENCE [LARGE SCALE GENOMIC DNA]</scope>
    <source>
        <tissue evidence="8">Mixed pool</tissue>
    </source>
</reference>
<dbReference type="STRING" id="48709.A0A1D2NK91"/>
<dbReference type="GO" id="GO:0008270">
    <property type="term" value="F:zinc ion binding"/>
    <property type="evidence" value="ECO:0007669"/>
    <property type="project" value="UniProtKB-KW"/>
</dbReference>
<feature type="compositionally biased region" description="Low complexity" evidence="6">
    <location>
        <begin position="726"/>
        <end position="749"/>
    </location>
</feature>
<feature type="compositionally biased region" description="Acidic residues" evidence="6">
    <location>
        <begin position="750"/>
        <end position="761"/>
    </location>
</feature>
<evidence type="ECO:0000313" key="8">
    <source>
        <dbReference type="EMBL" id="ODN05661.1"/>
    </source>
</evidence>
<evidence type="ECO:0000256" key="6">
    <source>
        <dbReference type="SAM" id="MobiDB-lite"/>
    </source>
</evidence>
<name>A0A1D2NK91_ORCCI</name>
<keyword evidence="1" id="KW-0479">Metal-binding</keyword>
<proteinExistence type="predicted"/>
<keyword evidence="2" id="KW-0677">Repeat</keyword>
<dbReference type="OrthoDB" id="3535323at2759"/>
<feature type="domain" description="C2H2-type" evidence="7">
    <location>
        <begin position="440"/>
        <end position="468"/>
    </location>
</feature>
<dbReference type="InterPro" id="IPR013087">
    <property type="entry name" value="Znf_C2H2_type"/>
</dbReference>
<feature type="region of interest" description="Disordered" evidence="6">
    <location>
        <begin position="707"/>
        <end position="761"/>
    </location>
</feature>
<protein>
    <submittedName>
        <fullName evidence="8">Putative zinc finger protein</fullName>
    </submittedName>
</protein>
<dbReference type="Gene3D" id="3.30.160.60">
    <property type="entry name" value="Classic Zinc Finger"/>
    <property type="match status" value="4"/>
</dbReference>
<feature type="compositionally biased region" description="Basic and acidic residues" evidence="6">
    <location>
        <begin position="234"/>
        <end position="245"/>
    </location>
</feature>